<evidence type="ECO:0000256" key="2">
    <source>
        <dbReference type="ARBA" id="ARBA00022448"/>
    </source>
</evidence>
<dbReference type="EMBL" id="BNDW01000120">
    <property type="protein sequence ID" value="GHI28241.1"/>
    <property type="molecule type" value="Genomic_DNA"/>
</dbReference>
<protein>
    <submittedName>
        <fullName evidence="4">Alpha-glucoside ABC transporter substrate-binding protein</fullName>
    </submittedName>
</protein>
<evidence type="ECO:0000256" key="3">
    <source>
        <dbReference type="SAM" id="SignalP"/>
    </source>
</evidence>
<feature type="signal peptide" evidence="3">
    <location>
        <begin position="1"/>
        <end position="22"/>
    </location>
</feature>
<keyword evidence="5" id="KW-1185">Reference proteome</keyword>
<dbReference type="SUPFAM" id="SSF53850">
    <property type="entry name" value="Periplasmic binding protein-like II"/>
    <property type="match status" value="1"/>
</dbReference>
<evidence type="ECO:0000313" key="5">
    <source>
        <dbReference type="Proteomes" id="UP001052739"/>
    </source>
</evidence>
<comment type="similarity">
    <text evidence="1">Belongs to the bacterial solute-binding protein 1 family.</text>
</comment>
<dbReference type="PROSITE" id="PS51257">
    <property type="entry name" value="PROKAR_LIPOPROTEIN"/>
    <property type="match status" value="1"/>
</dbReference>
<dbReference type="Proteomes" id="UP001052739">
    <property type="component" value="Unassembled WGS sequence"/>
</dbReference>
<dbReference type="PANTHER" id="PTHR43649">
    <property type="entry name" value="ARABINOSE-BINDING PROTEIN-RELATED"/>
    <property type="match status" value="1"/>
</dbReference>
<evidence type="ECO:0000313" key="4">
    <source>
        <dbReference type="EMBL" id="GHI28241.1"/>
    </source>
</evidence>
<organism evidence="4 5">
    <name type="scientific">Streptomyces hydrogenans</name>
    <dbReference type="NCBI Taxonomy" id="1873719"/>
    <lineage>
        <taxon>Bacteria</taxon>
        <taxon>Bacillati</taxon>
        <taxon>Actinomycetota</taxon>
        <taxon>Actinomycetes</taxon>
        <taxon>Kitasatosporales</taxon>
        <taxon>Streptomycetaceae</taxon>
        <taxon>Streptomyces</taxon>
    </lineage>
</organism>
<name>A0ABQ3PT97_9ACTN</name>
<accession>A0ABQ3PT97</accession>
<dbReference type="PANTHER" id="PTHR43649:SF29">
    <property type="entry name" value="OSMOPROTECTIVE COMPOUNDS-BINDING PROTEIN GGTB"/>
    <property type="match status" value="1"/>
</dbReference>
<dbReference type="Gene3D" id="3.40.190.10">
    <property type="entry name" value="Periplasmic binding protein-like II"/>
    <property type="match status" value="2"/>
</dbReference>
<dbReference type="RefSeq" id="WP_190224606.1">
    <property type="nucleotide sequence ID" value="NZ_BNBS01000065.1"/>
</dbReference>
<reference evidence="4" key="1">
    <citation type="submission" date="2024-05" db="EMBL/GenBank/DDBJ databases">
        <title>Whole genome shotgun sequence of Streptomyces hydrogenans NBRC 13475.</title>
        <authorList>
            <person name="Komaki H."/>
            <person name="Tamura T."/>
        </authorList>
    </citation>
    <scope>NUCLEOTIDE SEQUENCE</scope>
    <source>
        <strain evidence="4">NBRC 13475</strain>
    </source>
</reference>
<gene>
    <name evidence="4" type="ORF">Shyd_96120</name>
</gene>
<dbReference type="Pfam" id="PF01547">
    <property type="entry name" value="SBP_bac_1"/>
    <property type="match status" value="1"/>
</dbReference>
<dbReference type="InterPro" id="IPR006059">
    <property type="entry name" value="SBP"/>
</dbReference>
<proteinExistence type="inferred from homology"/>
<feature type="chain" id="PRO_5045596908" evidence="3">
    <location>
        <begin position="23"/>
        <end position="443"/>
    </location>
</feature>
<dbReference type="InterPro" id="IPR050490">
    <property type="entry name" value="Bact_solute-bd_prot1"/>
</dbReference>
<sequence>MRFGARLALAVTTLAVTATACGAPQDSGSRSRTTVDCAPYARYGEHPGTTVTVYAENRDREADLFEETWADFADCTGIHVSYEGDGEFEARIQVRVEGGNAPDVAFFPQPGLLERFARDGRLKPASAGVAALARQGWSADWNSYATVDGTLYGTPLVANVKSFVWYSPTFFRDKGLAVPRTWSELMALTEKVAASGVKPWCAGIESAEATGWPVTDWIEDVLLRRQGTRVYDQWVAHEIPFDDPRVIDAMDTVGSLLKNDRYANGGFGPARSMASISFQEAGTPVLSGDCAMHRQASFYAGLWPDGTEIGPDKDVYAFLLPGADPASRPVLGGGVFTAAFADRPEVRAFQEYLASADFANARMRKGPFVSANRGVDPANAATPVDRLSIQLLQDPRTQFRFDGSDLMPASVGAGTFWKGAVDWIGGASTRQVAHSIERSWPGR</sequence>
<comment type="caution">
    <text evidence="4">The sequence shown here is derived from an EMBL/GenBank/DDBJ whole genome shotgun (WGS) entry which is preliminary data.</text>
</comment>
<keyword evidence="2" id="KW-0813">Transport</keyword>
<evidence type="ECO:0000256" key="1">
    <source>
        <dbReference type="ARBA" id="ARBA00008520"/>
    </source>
</evidence>
<keyword evidence="3" id="KW-0732">Signal</keyword>